<evidence type="ECO:0000256" key="1">
    <source>
        <dbReference type="ARBA" id="ARBA00006100"/>
    </source>
</evidence>
<name>A0A1M5AXE2_9CLOT</name>
<evidence type="ECO:0000256" key="3">
    <source>
        <dbReference type="ARBA" id="ARBA00022617"/>
    </source>
</evidence>
<keyword evidence="8 9" id="KW-0143">Chaperone</keyword>
<keyword evidence="3 9" id="KW-0349">Heme</keyword>
<comment type="function">
    <text evidence="9">Probably acts as a heme chaperone, transferring heme to an unknown acceptor. Binds one molecule of heme per monomer, possibly covalently. Binds 1 [4Fe-4S] cluster. The cluster is coordinated with 3 cysteines and an exchangeable S-adenosyl-L-methionine.</text>
</comment>
<evidence type="ECO:0000313" key="12">
    <source>
        <dbReference type="Proteomes" id="UP000184245"/>
    </source>
</evidence>
<keyword evidence="9" id="KW-0004">4Fe-4S</keyword>
<accession>A0A1M5AXE2</accession>
<evidence type="ECO:0000259" key="10">
    <source>
        <dbReference type="PROSITE" id="PS51918"/>
    </source>
</evidence>
<evidence type="ECO:0000256" key="9">
    <source>
        <dbReference type="RuleBase" id="RU364116"/>
    </source>
</evidence>
<keyword evidence="7 9" id="KW-0411">Iron-sulfur</keyword>
<keyword evidence="12" id="KW-1185">Reference proteome</keyword>
<dbReference type="AlphaFoldDB" id="A0A1M5AXE2"/>
<dbReference type="Gene3D" id="3.20.20.70">
    <property type="entry name" value="Aldolase class I"/>
    <property type="match status" value="1"/>
</dbReference>
<evidence type="ECO:0000256" key="4">
    <source>
        <dbReference type="ARBA" id="ARBA00022691"/>
    </source>
</evidence>
<keyword evidence="5 9" id="KW-0479">Metal-binding</keyword>
<dbReference type="SFLD" id="SFLDG01082">
    <property type="entry name" value="B12-binding_domain_containing"/>
    <property type="match status" value="1"/>
</dbReference>
<reference evidence="11 12" key="1">
    <citation type="submission" date="2016-11" db="EMBL/GenBank/DDBJ databases">
        <authorList>
            <person name="Jaros S."/>
            <person name="Januszkiewicz K."/>
            <person name="Wedrychowicz H."/>
        </authorList>
    </citation>
    <scope>NUCLEOTIDE SEQUENCE [LARGE SCALE GENOMIC DNA]</scope>
    <source>
        <strain evidence="11 12">DSM 17459</strain>
    </source>
</reference>
<dbReference type="PROSITE" id="PS51918">
    <property type="entry name" value="RADICAL_SAM"/>
    <property type="match status" value="1"/>
</dbReference>
<keyword evidence="9" id="KW-0963">Cytoplasm</keyword>
<feature type="domain" description="Radical SAM core" evidence="10">
    <location>
        <begin position="4"/>
        <end position="236"/>
    </location>
</feature>
<dbReference type="InterPro" id="IPR006638">
    <property type="entry name" value="Elp3/MiaA/NifB-like_rSAM"/>
</dbReference>
<dbReference type="InterPro" id="IPR007197">
    <property type="entry name" value="rSAM"/>
</dbReference>
<dbReference type="EMBL" id="FQVI01000022">
    <property type="protein sequence ID" value="SHF34880.1"/>
    <property type="molecule type" value="Genomic_DNA"/>
</dbReference>
<organism evidence="11 12">
    <name type="scientific">Lactonifactor longoviformis DSM 17459</name>
    <dbReference type="NCBI Taxonomy" id="1122155"/>
    <lineage>
        <taxon>Bacteria</taxon>
        <taxon>Bacillati</taxon>
        <taxon>Bacillota</taxon>
        <taxon>Clostridia</taxon>
        <taxon>Eubacteriales</taxon>
        <taxon>Clostridiaceae</taxon>
        <taxon>Lactonifactor</taxon>
    </lineage>
</organism>
<evidence type="ECO:0000256" key="6">
    <source>
        <dbReference type="ARBA" id="ARBA00023004"/>
    </source>
</evidence>
<dbReference type="SFLD" id="SFLDS00029">
    <property type="entry name" value="Radical_SAM"/>
    <property type="match status" value="1"/>
</dbReference>
<dbReference type="CDD" id="cd01335">
    <property type="entry name" value="Radical_SAM"/>
    <property type="match status" value="1"/>
</dbReference>
<evidence type="ECO:0000256" key="5">
    <source>
        <dbReference type="ARBA" id="ARBA00022723"/>
    </source>
</evidence>
<dbReference type="GO" id="GO:0046872">
    <property type="term" value="F:metal ion binding"/>
    <property type="evidence" value="ECO:0007669"/>
    <property type="project" value="UniProtKB-UniRule"/>
</dbReference>
<dbReference type="Proteomes" id="UP000184245">
    <property type="component" value="Unassembled WGS sequence"/>
</dbReference>
<evidence type="ECO:0000256" key="2">
    <source>
        <dbReference type="ARBA" id="ARBA00017228"/>
    </source>
</evidence>
<dbReference type="GO" id="GO:0051539">
    <property type="term" value="F:4 iron, 4 sulfur cluster binding"/>
    <property type="evidence" value="ECO:0007669"/>
    <property type="project" value="UniProtKB-UniRule"/>
</dbReference>
<dbReference type="InterPro" id="IPR034505">
    <property type="entry name" value="Coproporphyrinogen-III_oxidase"/>
</dbReference>
<dbReference type="InterPro" id="IPR058240">
    <property type="entry name" value="rSAM_sf"/>
</dbReference>
<dbReference type="InterPro" id="IPR004559">
    <property type="entry name" value="HemW-like"/>
</dbReference>
<evidence type="ECO:0000313" key="11">
    <source>
        <dbReference type="EMBL" id="SHF34880.1"/>
    </source>
</evidence>
<dbReference type="GO" id="GO:0005737">
    <property type="term" value="C:cytoplasm"/>
    <property type="evidence" value="ECO:0007669"/>
    <property type="project" value="UniProtKB-SubCell"/>
</dbReference>
<protein>
    <recommendedName>
        <fullName evidence="2 9">Heme chaperone HemW</fullName>
    </recommendedName>
</protein>
<proteinExistence type="inferred from homology"/>
<comment type="similarity">
    <text evidence="1">Belongs to the anaerobic coproporphyrinogen-III oxidase family. HemW subfamily.</text>
</comment>
<sequence length="380" mass="43996">MINKAMTEELELYLHIPFCLKKCSYCDFLSFQGNEAEREAYTEALLKEISAYKEFALEYEVTSVFLGGGTPSILNASQMERIMESLRQTFSIRKLGEITIEANPGTLNRDKLRAYRSMGINRLSMGLQSFKNEDLKCLGRIHTCEVFAENYEQARNAGFTNINIDLMSGIPYQTLQGWEENLRQAVKLAPEHISAYSLIIEEGTPFYRQKLTLPPEEEERAMYELTHNLLREHGYLQYEISNYAKPGYACRHNVGYWKRKNYLGLGLGAASLIREVRFSNTSDWTWYLEHSSDPWKIHSQTEALDEKKQMEEFMFLGLRLTEGIGRQDFIHAFHKNIEDVYKQPIDKYLSLGLLEAQNGRIFLTREGISLSNMVMSDFLL</sequence>
<dbReference type="SFLD" id="SFLDF00288">
    <property type="entry name" value="HemN-like__clustered_with_nucl"/>
    <property type="match status" value="1"/>
</dbReference>
<dbReference type="SUPFAM" id="SSF102114">
    <property type="entry name" value="Radical SAM enzymes"/>
    <property type="match status" value="1"/>
</dbReference>
<keyword evidence="6 9" id="KW-0408">Iron</keyword>
<dbReference type="STRING" id="1122155.SAMN02745158_03395"/>
<dbReference type="InterPro" id="IPR010723">
    <property type="entry name" value="HemN_C"/>
</dbReference>
<evidence type="ECO:0000256" key="8">
    <source>
        <dbReference type="ARBA" id="ARBA00023186"/>
    </source>
</evidence>
<dbReference type="Pfam" id="PF04055">
    <property type="entry name" value="Radical_SAM"/>
    <property type="match status" value="1"/>
</dbReference>
<dbReference type="SMART" id="SM00729">
    <property type="entry name" value="Elp3"/>
    <property type="match status" value="1"/>
</dbReference>
<keyword evidence="4 9" id="KW-0949">S-adenosyl-L-methionine</keyword>
<dbReference type="GO" id="GO:0004109">
    <property type="term" value="F:coproporphyrinogen oxidase activity"/>
    <property type="evidence" value="ECO:0007669"/>
    <property type="project" value="InterPro"/>
</dbReference>
<comment type="subcellular location">
    <subcellularLocation>
        <location evidence="9">Cytoplasm</location>
    </subcellularLocation>
</comment>
<evidence type="ECO:0000256" key="7">
    <source>
        <dbReference type="ARBA" id="ARBA00023014"/>
    </source>
</evidence>
<gene>
    <name evidence="11" type="ORF">SAMN02745158_03395</name>
</gene>
<dbReference type="NCBIfam" id="TIGR00539">
    <property type="entry name" value="hemN_rel"/>
    <property type="match status" value="1"/>
</dbReference>
<dbReference type="GO" id="GO:0006779">
    <property type="term" value="P:porphyrin-containing compound biosynthetic process"/>
    <property type="evidence" value="ECO:0007669"/>
    <property type="project" value="InterPro"/>
</dbReference>
<dbReference type="SFLD" id="SFLDF00562">
    <property type="entry name" value="HemN-like__clustered_with_heat"/>
    <property type="match status" value="1"/>
</dbReference>
<dbReference type="Pfam" id="PF06969">
    <property type="entry name" value="HemN_C"/>
    <property type="match status" value="1"/>
</dbReference>
<dbReference type="InterPro" id="IPR013785">
    <property type="entry name" value="Aldolase_TIM"/>
</dbReference>
<dbReference type="PANTHER" id="PTHR13932:SF5">
    <property type="entry name" value="RADICAL S-ADENOSYL METHIONINE DOMAIN-CONTAINING PROTEIN 1, MITOCHONDRIAL"/>
    <property type="match status" value="1"/>
</dbReference>
<dbReference type="SFLD" id="SFLDG01065">
    <property type="entry name" value="anaerobic_coproporphyrinogen-I"/>
    <property type="match status" value="1"/>
</dbReference>
<dbReference type="PANTHER" id="PTHR13932">
    <property type="entry name" value="COPROPORPHYRINIGEN III OXIDASE"/>
    <property type="match status" value="1"/>
</dbReference>